<dbReference type="Pfam" id="PF04883">
    <property type="entry name" value="HK97-gp10_like"/>
    <property type="match status" value="1"/>
</dbReference>
<protein>
    <submittedName>
        <fullName evidence="2">HK97 gp10 family phage protein</fullName>
    </submittedName>
</protein>
<feature type="region of interest" description="Disordered" evidence="1">
    <location>
        <begin position="37"/>
        <end position="62"/>
    </location>
</feature>
<dbReference type="Proteomes" id="UP000665181">
    <property type="component" value="Unassembled WGS sequence"/>
</dbReference>
<accession>A0A8I1WIP9</accession>
<name>A0A8I1WIP9_BACIU</name>
<dbReference type="InterPro" id="IPR010064">
    <property type="entry name" value="HK97-gp10_tail"/>
</dbReference>
<dbReference type="NCBIfam" id="TIGR01725">
    <property type="entry name" value="phge_HK97_gp10"/>
    <property type="match status" value="1"/>
</dbReference>
<gene>
    <name evidence="2" type="ORF">J5227_21605</name>
</gene>
<reference evidence="2" key="1">
    <citation type="submission" date="2021-03" db="EMBL/GenBank/DDBJ databases">
        <title>Isolation of Bacillus subtilis from fermented food sample.</title>
        <authorList>
            <person name="Lakshmanan V."/>
            <person name="Athira K."/>
            <person name="Rajagopal K."/>
        </authorList>
    </citation>
    <scope>NUCLEOTIDE SEQUENCE</scope>
    <source>
        <strain evidence="2">S1</strain>
    </source>
</reference>
<dbReference type="EMBL" id="JAGFPW010000034">
    <property type="protein sequence ID" value="MBO3796836.1"/>
    <property type="molecule type" value="Genomic_DNA"/>
</dbReference>
<comment type="caution">
    <text evidence="2">The sequence shown here is derived from an EMBL/GenBank/DDBJ whole genome shotgun (WGS) entry which is preliminary data.</text>
</comment>
<dbReference type="AlphaFoldDB" id="A0A8I1WIP9"/>
<evidence type="ECO:0000313" key="3">
    <source>
        <dbReference type="Proteomes" id="UP000665181"/>
    </source>
</evidence>
<organism evidence="2 3">
    <name type="scientific">Bacillus subtilis</name>
    <dbReference type="NCBI Taxonomy" id="1423"/>
    <lineage>
        <taxon>Bacteria</taxon>
        <taxon>Bacillati</taxon>
        <taxon>Bacillota</taxon>
        <taxon>Bacilli</taxon>
        <taxon>Bacillales</taxon>
        <taxon>Bacillaceae</taxon>
        <taxon>Bacillus</taxon>
    </lineage>
</organism>
<proteinExistence type="predicted"/>
<evidence type="ECO:0000256" key="1">
    <source>
        <dbReference type="SAM" id="MobiDB-lite"/>
    </source>
</evidence>
<dbReference type="RefSeq" id="WP_208556912.1">
    <property type="nucleotide sequence ID" value="NZ_JAGFPW010000034.1"/>
</dbReference>
<evidence type="ECO:0000313" key="2">
    <source>
        <dbReference type="EMBL" id="MBO3796836.1"/>
    </source>
</evidence>
<sequence>MEGFDELERYFREIGNDVQKAEKVALKAGGEIVADEQRRGVNVSDKQQPHIKDNITVSSPQETKDSEIFVSVGPNKKVAYRARFLEYGTSKMSPHPFIEKSVDTAEGKATDVMERIITGAIK</sequence>